<protein>
    <recommendedName>
        <fullName evidence="3">N-6 DNA Methylase</fullName>
    </recommendedName>
</protein>
<dbReference type="RefSeq" id="WP_246442125.1">
    <property type="nucleotide sequence ID" value="NZ_CP048813.1"/>
</dbReference>
<keyword evidence="2" id="KW-1185">Reference proteome</keyword>
<name>A0A1G8IYM5_9NOCA</name>
<accession>A0A1G8IYM5</accession>
<organism evidence="1 2">
    <name type="scientific">Rhodococcus triatomae</name>
    <dbReference type="NCBI Taxonomy" id="300028"/>
    <lineage>
        <taxon>Bacteria</taxon>
        <taxon>Bacillati</taxon>
        <taxon>Actinomycetota</taxon>
        <taxon>Actinomycetes</taxon>
        <taxon>Mycobacteriales</taxon>
        <taxon>Nocardiaceae</taxon>
        <taxon>Rhodococcus</taxon>
    </lineage>
</organism>
<reference evidence="1 2" key="1">
    <citation type="submission" date="2016-10" db="EMBL/GenBank/DDBJ databases">
        <authorList>
            <person name="de Groot N.N."/>
        </authorList>
    </citation>
    <scope>NUCLEOTIDE SEQUENCE [LARGE SCALE GENOMIC DNA]</scope>
    <source>
        <strain evidence="1 2">DSM 44892</strain>
    </source>
</reference>
<evidence type="ECO:0000313" key="2">
    <source>
        <dbReference type="Proteomes" id="UP000183263"/>
    </source>
</evidence>
<sequence length="691" mass="73779">MTTDTSMDSALLLTRSGIAALAGVRRPVVTVWADRYRIGGDPFPAPVQSVGGQDRFDGAEIVAWLTRRRLGNNDAVAEDLAVHAALDHRSDLEPGVVFEGITALLCLKWMMGAQLGDLDTEELLDEADEHDPDDEMVYSELIALGPELRTMALYVDRIADAAYTPLDAFEVLMRQRTRYPHLGSGPAGVAARASAMVAAVATSLADPDHATFVDPIPGGTDLLVAVRRRLPEYASPVAAVASDGGPVSRLARRRLTVHGWTLRRGGVDDAAAVHDRAVFVMQYPVSSRAADSPVDVLTEIDDVTLRMGERHTAVVLAPARILVDPLRDAAASRVRSDILRSDRLRASIRLPEGLVPSAPGLPLALWVLGSADDSVPPAERRAVLADIGDIDLNEAVTSAIVSDVTAAMGSPASVRAHSFQFGELERTATLLAQDAHGALSGRRKRPRARVEGADIAVRAGVLVDRINRAATSTRSTVTMPLEYRSGGAARIRTVGDLVSEGVVRMVPGNRIDPDDVVADADHRVIGPDEVFGRCAVGSRGIDRLTFAADYPRGRFTVQGDIVVCGDADFGVLIDHEGAAVVLAPARVLRIVDPDAGLLPEVVAECLRGAKTRTRPRQGVRTGARWGGWEVPQLRSDHAQATRAALEELARQRRAAAELVRNIDLLTTTVVDGLARGVLVVTDASTESTEEG</sequence>
<dbReference type="Proteomes" id="UP000183263">
    <property type="component" value="Unassembled WGS sequence"/>
</dbReference>
<evidence type="ECO:0000313" key="1">
    <source>
        <dbReference type="EMBL" id="SDI23956.1"/>
    </source>
</evidence>
<dbReference type="EMBL" id="FNDN01000006">
    <property type="protein sequence ID" value="SDI23956.1"/>
    <property type="molecule type" value="Genomic_DNA"/>
</dbReference>
<evidence type="ECO:0008006" key="3">
    <source>
        <dbReference type="Google" id="ProtNLM"/>
    </source>
</evidence>
<gene>
    <name evidence="1" type="ORF">SAMN05444695_1065</name>
</gene>
<dbReference type="AlphaFoldDB" id="A0A1G8IYM5"/>
<proteinExistence type="predicted"/>